<comment type="caution">
    <text evidence="6">The sequence shown here is derived from an EMBL/GenBank/DDBJ whole genome shotgun (WGS) entry which is preliminary data.</text>
</comment>
<evidence type="ECO:0000256" key="1">
    <source>
        <dbReference type="ARBA" id="ARBA00023015"/>
    </source>
</evidence>
<feature type="domain" description="HTH tetR-type" evidence="5">
    <location>
        <begin position="5"/>
        <end position="65"/>
    </location>
</feature>
<keyword evidence="1" id="KW-0805">Transcription regulation</keyword>
<evidence type="ECO:0000313" key="6">
    <source>
        <dbReference type="EMBL" id="MEL5987914.1"/>
    </source>
</evidence>
<dbReference type="PROSITE" id="PS50977">
    <property type="entry name" value="HTH_TETR_2"/>
    <property type="match status" value="1"/>
</dbReference>
<organism evidence="6 7">
    <name type="scientific">Kurthia gibsonii</name>
    <dbReference type="NCBI Taxonomy" id="33946"/>
    <lineage>
        <taxon>Bacteria</taxon>
        <taxon>Bacillati</taxon>
        <taxon>Bacillota</taxon>
        <taxon>Bacilli</taxon>
        <taxon>Bacillales</taxon>
        <taxon>Caryophanaceae</taxon>
        <taxon>Kurthia</taxon>
    </lineage>
</organism>
<dbReference type="Proteomes" id="UP001398420">
    <property type="component" value="Unassembled WGS sequence"/>
</dbReference>
<dbReference type="PRINTS" id="PR00455">
    <property type="entry name" value="HTHTETR"/>
</dbReference>
<evidence type="ECO:0000256" key="4">
    <source>
        <dbReference type="PROSITE-ProRule" id="PRU00335"/>
    </source>
</evidence>
<reference evidence="6 7" key="1">
    <citation type="submission" date="2024-04" db="EMBL/GenBank/DDBJ databases">
        <authorList>
            <person name="Wu Y.S."/>
            <person name="Zhang L."/>
        </authorList>
    </citation>
    <scope>NUCLEOTIDE SEQUENCE [LARGE SCALE GENOMIC DNA]</scope>
    <source>
        <strain evidence="6 7">KG-01</strain>
    </source>
</reference>
<evidence type="ECO:0000313" key="7">
    <source>
        <dbReference type="Proteomes" id="UP001398420"/>
    </source>
</evidence>
<keyword evidence="3" id="KW-0804">Transcription</keyword>
<dbReference type="Pfam" id="PF21993">
    <property type="entry name" value="TetR_C_13_2"/>
    <property type="match status" value="1"/>
</dbReference>
<dbReference type="RefSeq" id="WP_087680803.1">
    <property type="nucleotide sequence ID" value="NZ_JBANCH010000002.1"/>
</dbReference>
<evidence type="ECO:0000256" key="2">
    <source>
        <dbReference type="ARBA" id="ARBA00023125"/>
    </source>
</evidence>
<accession>A0ABU9LKG3</accession>
<dbReference type="Pfam" id="PF00440">
    <property type="entry name" value="TetR_N"/>
    <property type="match status" value="1"/>
</dbReference>
<dbReference type="SUPFAM" id="SSF46689">
    <property type="entry name" value="Homeodomain-like"/>
    <property type="match status" value="1"/>
</dbReference>
<sequence>MTSKNQSRERILQTATRLFHMNGYHATGLNQIIKESGAPKGSLYYHFPDGKEQLASEAIERFGAMVAANILEDTQNEVDPLKAFQAHILKIANKFAVVENIPLCADSLPIGLMAAETALVNERLRLKCEAVFERFEEIYIEKLVASDYSKEQARLISSTLNALIEGAVTLSLTKKSNQPLQDIVKMLPLLLQK</sequence>
<dbReference type="InterPro" id="IPR001647">
    <property type="entry name" value="HTH_TetR"/>
</dbReference>
<dbReference type="PANTHER" id="PTHR47506">
    <property type="entry name" value="TRANSCRIPTIONAL REGULATORY PROTEIN"/>
    <property type="match status" value="1"/>
</dbReference>
<name>A0ABU9LKG3_9BACL</name>
<dbReference type="InterPro" id="IPR054156">
    <property type="entry name" value="YxaF_TetR_C"/>
</dbReference>
<evidence type="ECO:0000259" key="5">
    <source>
        <dbReference type="PROSITE" id="PS50977"/>
    </source>
</evidence>
<dbReference type="EMBL" id="JBCEWA010000004">
    <property type="protein sequence ID" value="MEL5987914.1"/>
    <property type="molecule type" value="Genomic_DNA"/>
</dbReference>
<protein>
    <submittedName>
        <fullName evidence="6">TetR/AcrR family transcriptional regulator</fullName>
    </submittedName>
</protein>
<dbReference type="InterPro" id="IPR009057">
    <property type="entry name" value="Homeodomain-like_sf"/>
</dbReference>
<dbReference type="SUPFAM" id="SSF48498">
    <property type="entry name" value="Tetracyclin repressor-like, C-terminal domain"/>
    <property type="match status" value="1"/>
</dbReference>
<keyword evidence="7" id="KW-1185">Reference proteome</keyword>
<feature type="DNA-binding region" description="H-T-H motif" evidence="4">
    <location>
        <begin position="28"/>
        <end position="47"/>
    </location>
</feature>
<dbReference type="PANTHER" id="PTHR47506:SF3">
    <property type="entry name" value="HTH-TYPE TRANSCRIPTIONAL REGULATOR LMRA"/>
    <property type="match status" value="1"/>
</dbReference>
<proteinExistence type="predicted"/>
<dbReference type="Gene3D" id="1.10.357.10">
    <property type="entry name" value="Tetracycline Repressor, domain 2"/>
    <property type="match status" value="1"/>
</dbReference>
<gene>
    <name evidence="6" type="ORF">AAF454_05745</name>
</gene>
<evidence type="ECO:0000256" key="3">
    <source>
        <dbReference type="ARBA" id="ARBA00023163"/>
    </source>
</evidence>
<keyword evidence="2 4" id="KW-0238">DNA-binding</keyword>
<dbReference type="InterPro" id="IPR036271">
    <property type="entry name" value="Tet_transcr_reg_TetR-rel_C_sf"/>
</dbReference>